<gene>
    <name evidence="10" type="ORF">BU202_01410</name>
</gene>
<dbReference type="InterPro" id="IPR041033">
    <property type="entry name" value="SpaA_PFL_dom_1"/>
</dbReference>
<dbReference type="Gene3D" id="2.60.40.10">
    <property type="entry name" value="Immunoglobulins"/>
    <property type="match status" value="4"/>
</dbReference>
<dbReference type="OrthoDB" id="1744455at2"/>
<reference evidence="11" key="1">
    <citation type="submission" date="2016-12" db="EMBL/GenBank/DDBJ databases">
        <authorList>
            <person name="Gulvik C.A."/>
        </authorList>
    </citation>
    <scope>NUCLEOTIDE SEQUENCE [LARGE SCALE GENOMIC DNA]</scope>
    <source>
        <strain evidence="11">NED12-00049-6B</strain>
    </source>
</reference>
<dbReference type="Proteomes" id="UP000186890">
    <property type="component" value="Unassembled WGS sequence"/>
</dbReference>
<feature type="transmembrane region" description="Helical" evidence="7">
    <location>
        <begin position="548"/>
        <end position="566"/>
    </location>
</feature>
<dbReference type="PANTHER" id="PTHR36108">
    <property type="entry name" value="COLOSSIN-B-RELATED"/>
    <property type="match status" value="1"/>
</dbReference>
<keyword evidence="7" id="KW-1133">Transmembrane helix</keyword>
<dbReference type="PANTHER" id="PTHR36108:SF13">
    <property type="entry name" value="COLOSSIN-B-RELATED"/>
    <property type="match status" value="1"/>
</dbReference>
<feature type="chain" id="PRO_5038644092" description="Gram-positive cocci surface proteins LPxTG domain-containing protein" evidence="8">
    <location>
        <begin position="27"/>
        <end position="571"/>
    </location>
</feature>
<dbReference type="AlphaFoldDB" id="A0A1Q8EAY8"/>
<evidence type="ECO:0000256" key="6">
    <source>
        <dbReference type="SAM" id="MobiDB-lite"/>
    </source>
</evidence>
<sequence length="571" mass="60530">MKKMLKKFLYLGAALGLLASTITSMGQVVAVDTDGGQNLPRKGIQIEKVDSKNENQKLAGAIFKVSDANGTEVATVITDSKGIASVAPLPLGVYRIEEITPPSGYKLPENPVGTIDLTQGNEPTVHYKVKNKKRVTGVIDFRKLSDVPCPPGFNPSVVIQVPSNNGGVVVKSAGASDAPQGCYVSSTIIYQQPPSRGGVVVKSRAANEKSSSTVYALAGVVFALRQGNQELYTATSDGHGIVRFEDIPEGTYTLVEKSTVDGYAINFEPREVTIDEDHQYISLGNIENKQIKGSVKVTKVDADDKSKLLPGVVFALKQGDKEIARATTDANGVALFEGLTKGTYTLTEVSTVDGYVLSQESREIVISELDQVVEVADFENRPIKGSVKVTKVDADDKAKVLPGVVFVLKQGDKIIAEAKTDSNGIATFKDIVHGTYTLAEKSTIDGYALSNETREVTISEDGAVVELGTFTNKKKPTPTPPPSSSTPSTSSSTEPSSSTSTSSSTEPSSSTSTSSTSLPPSSGSTPPPVAKVPGKRRMLLPRTGTTTSIWMGVLGFALLVLAGFVYRTRKD</sequence>
<proteinExistence type="inferred from homology"/>
<evidence type="ECO:0000256" key="1">
    <source>
        <dbReference type="ARBA" id="ARBA00007257"/>
    </source>
</evidence>
<dbReference type="SUPFAM" id="SSF49478">
    <property type="entry name" value="Cna protein B-type domain"/>
    <property type="match status" value="4"/>
</dbReference>
<feature type="domain" description="Gram-positive cocci surface proteins LPxTG" evidence="9">
    <location>
        <begin position="540"/>
        <end position="571"/>
    </location>
</feature>
<protein>
    <recommendedName>
        <fullName evidence="9">Gram-positive cocci surface proteins LPxTG domain-containing protein</fullName>
    </recommendedName>
</protein>
<keyword evidence="11" id="KW-1185">Reference proteome</keyword>
<comment type="caution">
    <text evidence="10">The sequence shown here is derived from an EMBL/GenBank/DDBJ whole genome shotgun (WGS) entry which is preliminary data.</text>
</comment>
<keyword evidence="7" id="KW-0812">Transmembrane</keyword>
<dbReference type="PROSITE" id="PS50847">
    <property type="entry name" value="GRAM_POS_ANCHORING"/>
    <property type="match status" value="1"/>
</dbReference>
<feature type="signal peptide" evidence="8">
    <location>
        <begin position="1"/>
        <end position="26"/>
    </location>
</feature>
<keyword evidence="7" id="KW-0472">Membrane</keyword>
<name>A0A1Q8EAY8_9STRE</name>
<evidence type="ECO:0000313" key="11">
    <source>
        <dbReference type="Proteomes" id="UP000186890"/>
    </source>
</evidence>
<feature type="region of interest" description="Disordered" evidence="6">
    <location>
        <begin position="469"/>
        <end position="537"/>
    </location>
</feature>
<dbReference type="InterPro" id="IPR019931">
    <property type="entry name" value="LPXTG_anchor"/>
</dbReference>
<keyword evidence="5" id="KW-0572">Peptidoglycan-anchor</keyword>
<keyword evidence="4 8" id="KW-0732">Signal</keyword>
<accession>A0A1Q8EAY8</accession>
<feature type="compositionally biased region" description="Low complexity" evidence="6">
    <location>
        <begin position="485"/>
        <end position="524"/>
    </location>
</feature>
<evidence type="ECO:0000256" key="8">
    <source>
        <dbReference type="SAM" id="SignalP"/>
    </source>
</evidence>
<dbReference type="Pfam" id="PF17802">
    <property type="entry name" value="SpaA"/>
    <property type="match status" value="4"/>
</dbReference>
<evidence type="ECO:0000313" key="10">
    <source>
        <dbReference type="EMBL" id="OLF48969.1"/>
    </source>
</evidence>
<dbReference type="InterPro" id="IPR013783">
    <property type="entry name" value="Ig-like_fold"/>
</dbReference>
<evidence type="ECO:0000256" key="4">
    <source>
        <dbReference type="ARBA" id="ARBA00022729"/>
    </source>
</evidence>
<organism evidence="10 11">
    <name type="scientific">Streptococcus cuniculi</name>
    <dbReference type="NCBI Taxonomy" id="1432788"/>
    <lineage>
        <taxon>Bacteria</taxon>
        <taxon>Bacillati</taxon>
        <taxon>Bacillota</taxon>
        <taxon>Bacilli</taxon>
        <taxon>Lactobacillales</taxon>
        <taxon>Streptococcaceae</taxon>
        <taxon>Streptococcus</taxon>
    </lineage>
</organism>
<evidence type="ECO:0000256" key="5">
    <source>
        <dbReference type="ARBA" id="ARBA00023088"/>
    </source>
</evidence>
<dbReference type="NCBIfam" id="TIGR01167">
    <property type="entry name" value="LPXTG_anchor"/>
    <property type="match status" value="1"/>
</dbReference>
<evidence type="ECO:0000256" key="3">
    <source>
        <dbReference type="ARBA" id="ARBA00022525"/>
    </source>
</evidence>
<evidence type="ECO:0000259" key="9">
    <source>
        <dbReference type="PROSITE" id="PS50847"/>
    </source>
</evidence>
<dbReference type="RefSeq" id="WP_075104012.1">
    <property type="nucleotide sequence ID" value="NZ_MSJM01000001.1"/>
</dbReference>
<evidence type="ECO:0000256" key="7">
    <source>
        <dbReference type="SAM" id="Phobius"/>
    </source>
</evidence>
<comment type="similarity">
    <text evidence="1">Belongs to the serine-aspartate repeat-containing protein (SDr) family.</text>
</comment>
<dbReference type="EMBL" id="MSJM01000001">
    <property type="protein sequence ID" value="OLF48969.1"/>
    <property type="molecule type" value="Genomic_DNA"/>
</dbReference>
<keyword evidence="2" id="KW-0134">Cell wall</keyword>
<evidence type="ECO:0000256" key="2">
    <source>
        <dbReference type="ARBA" id="ARBA00022512"/>
    </source>
</evidence>
<keyword evidence="3" id="KW-0964">Secreted</keyword>